<comment type="similarity">
    <text evidence="2 6">Belongs to the acyl-CoA dehydrogenase family.</text>
</comment>
<dbReference type="KEGG" id="ppel:H6H00_19105"/>
<dbReference type="InterPro" id="IPR037069">
    <property type="entry name" value="AcylCoA_DH/ox_N_sf"/>
</dbReference>
<evidence type="ECO:0000256" key="1">
    <source>
        <dbReference type="ARBA" id="ARBA00001974"/>
    </source>
</evidence>
<gene>
    <name evidence="10" type="ORF">H6H00_19105</name>
</gene>
<dbReference type="InterPro" id="IPR052161">
    <property type="entry name" value="Mycobact_Acyl-CoA_DH"/>
</dbReference>
<dbReference type="Pfam" id="PF00441">
    <property type="entry name" value="Acyl-CoA_dh_1"/>
    <property type="match status" value="1"/>
</dbReference>
<dbReference type="EMBL" id="CP060131">
    <property type="protein sequence ID" value="QNG50344.1"/>
    <property type="molecule type" value="Genomic_DNA"/>
</dbReference>
<evidence type="ECO:0000256" key="6">
    <source>
        <dbReference type="RuleBase" id="RU362125"/>
    </source>
</evidence>
<dbReference type="Pfam" id="PF02771">
    <property type="entry name" value="Acyl-CoA_dh_N"/>
    <property type="match status" value="1"/>
</dbReference>
<keyword evidence="4 6" id="KW-0274">FAD</keyword>
<keyword evidence="3 6" id="KW-0285">Flavoprotein</keyword>
<evidence type="ECO:0000259" key="9">
    <source>
        <dbReference type="Pfam" id="PF02771"/>
    </source>
</evidence>
<name>A0A7G7MC33_9PSEU</name>
<dbReference type="GO" id="GO:0016627">
    <property type="term" value="F:oxidoreductase activity, acting on the CH-CH group of donors"/>
    <property type="evidence" value="ECO:0007669"/>
    <property type="project" value="InterPro"/>
</dbReference>
<dbReference type="GO" id="GO:0005886">
    <property type="term" value="C:plasma membrane"/>
    <property type="evidence" value="ECO:0007669"/>
    <property type="project" value="TreeGrafter"/>
</dbReference>
<protein>
    <submittedName>
        <fullName evidence="10">Acyl-CoA dehydrogenase family protein</fullName>
    </submittedName>
</protein>
<dbReference type="InterPro" id="IPR009075">
    <property type="entry name" value="AcylCo_DH/oxidase_C"/>
</dbReference>
<reference evidence="10 11" key="1">
    <citation type="submission" date="2020-08" db="EMBL/GenBank/DDBJ databases">
        <authorList>
            <person name="Mo P."/>
        </authorList>
    </citation>
    <scope>NUCLEOTIDE SEQUENCE [LARGE SCALE GENOMIC DNA]</scope>
    <source>
        <strain evidence="10 11">CGMCC 4.1532</strain>
    </source>
</reference>
<comment type="cofactor">
    <cofactor evidence="1 6">
        <name>FAD</name>
        <dbReference type="ChEBI" id="CHEBI:57692"/>
    </cofactor>
</comment>
<proteinExistence type="inferred from homology"/>
<keyword evidence="11" id="KW-1185">Reference proteome</keyword>
<dbReference type="SUPFAM" id="SSF47203">
    <property type="entry name" value="Acyl-CoA dehydrogenase C-terminal domain-like"/>
    <property type="match status" value="1"/>
</dbReference>
<dbReference type="InterPro" id="IPR036250">
    <property type="entry name" value="AcylCo_DH-like_C"/>
</dbReference>
<dbReference type="Gene3D" id="1.20.140.10">
    <property type="entry name" value="Butyryl-CoA Dehydrogenase, subunit A, domain 3"/>
    <property type="match status" value="1"/>
</dbReference>
<dbReference type="PANTHER" id="PTHR43292">
    <property type="entry name" value="ACYL-COA DEHYDROGENASE"/>
    <property type="match status" value="1"/>
</dbReference>
<evidence type="ECO:0000256" key="3">
    <source>
        <dbReference type="ARBA" id="ARBA00022630"/>
    </source>
</evidence>
<keyword evidence="5 6" id="KW-0560">Oxidoreductase</keyword>
<dbReference type="InterPro" id="IPR006091">
    <property type="entry name" value="Acyl-CoA_Oxase/DH_mid-dom"/>
</dbReference>
<evidence type="ECO:0000313" key="10">
    <source>
        <dbReference type="EMBL" id="QNG50344.1"/>
    </source>
</evidence>
<dbReference type="Proteomes" id="UP000515728">
    <property type="component" value="Chromosome"/>
</dbReference>
<dbReference type="Gene3D" id="1.10.540.10">
    <property type="entry name" value="Acyl-CoA dehydrogenase/oxidase, N-terminal domain"/>
    <property type="match status" value="1"/>
</dbReference>
<accession>A0A7G7MC33</accession>
<dbReference type="Pfam" id="PF02770">
    <property type="entry name" value="Acyl-CoA_dh_M"/>
    <property type="match status" value="1"/>
</dbReference>
<organism evidence="10 11">
    <name type="scientific">Pseudonocardia petroleophila</name>
    <dbReference type="NCBI Taxonomy" id="37331"/>
    <lineage>
        <taxon>Bacteria</taxon>
        <taxon>Bacillati</taxon>
        <taxon>Actinomycetota</taxon>
        <taxon>Actinomycetes</taxon>
        <taxon>Pseudonocardiales</taxon>
        <taxon>Pseudonocardiaceae</taxon>
        <taxon>Pseudonocardia</taxon>
    </lineage>
</organism>
<evidence type="ECO:0000313" key="11">
    <source>
        <dbReference type="Proteomes" id="UP000515728"/>
    </source>
</evidence>
<dbReference type="InterPro" id="IPR046373">
    <property type="entry name" value="Acyl-CoA_Oxase/DH_mid-dom_sf"/>
</dbReference>
<feature type="domain" description="Acyl-CoA dehydrogenase/oxidase C-terminal" evidence="7">
    <location>
        <begin position="230"/>
        <end position="380"/>
    </location>
</feature>
<dbReference type="PANTHER" id="PTHR43292:SF3">
    <property type="entry name" value="ACYL-COA DEHYDROGENASE FADE29"/>
    <property type="match status" value="1"/>
</dbReference>
<dbReference type="InterPro" id="IPR013786">
    <property type="entry name" value="AcylCoA_DH/ox_N"/>
</dbReference>
<dbReference type="RefSeq" id="WP_185717106.1">
    <property type="nucleotide sequence ID" value="NZ_BAAAWI010000001.1"/>
</dbReference>
<evidence type="ECO:0000256" key="5">
    <source>
        <dbReference type="ARBA" id="ARBA00023002"/>
    </source>
</evidence>
<dbReference type="InterPro" id="IPR009100">
    <property type="entry name" value="AcylCoA_DH/oxidase_NM_dom_sf"/>
</dbReference>
<evidence type="ECO:0000256" key="2">
    <source>
        <dbReference type="ARBA" id="ARBA00009347"/>
    </source>
</evidence>
<sequence length="391" mass="42952">MDLTYSPAQTSFRARARDWLAAHVPAEPLPPPYTAEGVAAHRVWERQLHDAGYAALHWPREHGGGGAGLIEQALFGEEYVRSGAPVRLNRLALGMAGPTVMALGTPEQQQRWLPGMLSCEQLWCQGFSEPDAGSDLAAVRTRGELDGDQLVITGQKVWTSLSAFAQWMFALVRTDPAQQRHRGLTFVMIAMDSPGVELRPIRQLHGEPGFSEVFLTGVRVPLTDVVGGIGDGWAVAMATLGFERGGLGDHARFARDVDDLVELAHRAGVADDPVVRDEVAARFVEVQQFRRHIELVTSRLAAGVPTDAQASITKLYWSEMEARIFETALRILGPLAELTPQASLNLAAPGLHRRYWHARASRIFAGTSEVQRNIIAERVLGLPREPRWTST</sequence>
<dbReference type="GO" id="GO:0050660">
    <property type="term" value="F:flavin adenine dinucleotide binding"/>
    <property type="evidence" value="ECO:0007669"/>
    <property type="project" value="InterPro"/>
</dbReference>
<feature type="domain" description="Acyl-CoA dehydrogenase/oxidase N-terminal" evidence="9">
    <location>
        <begin position="7"/>
        <end position="119"/>
    </location>
</feature>
<evidence type="ECO:0000259" key="8">
    <source>
        <dbReference type="Pfam" id="PF02770"/>
    </source>
</evidence>
<dbReference type="Gene3D" id="2.40.110.10">
    <property type="entry name" value="Butyryl-CoA Dehydrogenase, subunit A, domain 2"/>
    <property type="match status" value="1"/>
</dbReference>
<evidence type="ECO:0000259" key="7">
    <source>
        <dbReference type="Pfam" id="PF00441"/>
    </source>
</evidence>
<dbReference type="SUPFAM" id="SSF56645">
    <property type="entry name" value="Acyl-CoA dehydrogenase NM domain-like"/>
    <property type="match status" value="1"/>
</dbReference>
<evidence type="ECO:0000256" key="4">
    <source>
        <dbReference type="ARBA" id="ARBA00022827"/>
    </source>
</evidence>
<dbReference type="AlphaFoldDB" id="A0A7G7MC33"/>
<feature type="domain" description="Acyl-CoA oxidase/dehydrogenase middle" evidence="8">
    <location>
        <begin position="124"/>
        <end position="212"/>
    </location>
</feature>